<accession>A0ABQ6RA54</accession>
<feature type="domain" description="RNase H type-1" evidence="1">
    <location>
        <begin position="15"/>
        <end position="147"/>
    </location>
</feature>
<dbReference type="Gene3D" id="3.30.420.10">
    <property type="entry name" value="Ribonuclease H-like superfamily/Ribonuclease H"/>
    <property type="match status" value="1"/>
</dbReference>
<dbReference type="InterPro" id="IPR036397">
    <property type="entry name" value="RNaseH_sf"/>
</dbReference>
<dbReference type="EMBL" id="SCWC02000002">
    <property type="protein sequence ID" value="KAA1040218.1"/>
    <property type="molecule type" value="Genomic_DNA"/>
</dbReference>
<gene>
    <name evidence="2" type="ORF">ERX35_004305</name>
</gene>
<dbReference type="InterPro" id="IPR053151">
    <property type="entry name" value="RNase_H-like"/>
</dbReference>
<proteinExistence type="predicted"/>
<dbReference type="PANTHER" id="PTHR47723">
    <property type="entry name" value="OS05G0353850 PROTEIN"/>
    <property type="match status" value="1"/>
</dbReference>
<dbReference type="Proteomes" id="UP000295735">
    <property type="component" value="Unassembled WGS sequence"/>
</dbReference>
<comment type="caution">
    <text evidence="2">The sequence shown here is derived from an EMBL/GenBank/DDBJ whole genome shotgun (WGS) entry which is preliminary data.</text>
</comment>
<evidence type="ECO:0000259" key="1">
    <source>
        <dbReference type="PROSITE" id="PS50879"/>
    </source>
</evidence>
<dbReference type="SUPFAM" id="SSF53098">
    <property type="entry name" value="Ribonuclease H-like"/>
    <property type="match status" value="1"/>
</dbReference>
<evidence type="ECO:0000313" key="3">
    <source>
        <dbReference type="Proteomes" id="UP000295735"/>
    </source>
</evidence>
<sequence length="151" mass="17468">MCRSAILRNLSRKMWMTMAQLFIDAATRQNPFESSIGYVIKDDDQVLEFGQYLGEMDNHEAEWTGLIEGIKQASLLNIKTLIIKSDAKVVVDAVNKAYTKNAKFKPYLSKYQQLEQHFDLVLVDWIPRDQNKHADHVARHYLNKGAHFKKA</sequence>
<dbReference type="PROSITE" id="PS50879">
    <property type="entry name" value="RNASE_H_1"/>
    <property type="match status" value="1"/>
</dbReference>
<organism evidence="2 3">
    <name type="scientific">Macrococcus equipercicus</name>
    <dbReference type="NCBI Taxonomy" id="69967"/>
    <lineage>
        <taxon>Bacteria</taxon>
        <taxon>Bacillati</taxon>
        <taxon>Bacillota</taxon>
        <taxon>Bacilli</taxon>
        <taxon>Bacillales</taxon>
        <taxon>Staphylococcaceae</taxon>
        <taxon>Macrococcus</taxon>
    </lineage>
</organism>
<keyword evidence="3" id="KW-1185">Reference proteome</keyword>
<evidence type="ECO:0000313" key="2">
    <source>
        <dbReference type="EMBL" id="KAA1040218.1"/>
    </source>
</evidence>
<protein>
    <submittedName>
        <fullName evidence="2">Ribonuclease HI family protein</fullName>
    </submittedName>
</protein>
<name>A0ABQ6RA54_9STAP</name>
<dbReference type="InterPro" id="IPR012337">
    <property type="entry name" value="RNaseH-like_sf"/>
</dbReference>
<reference evidence="2 3" key="1">
    <citation type="submission" date="2019-09" db="EMBL/GenBank/DDBJ databases">
        <authorList>
            <person name="Mazhar S."/>
            <person name="Altermann E."/>
            <person name="Hill C."/>
            <person name="Mcauliffe O."/>
        </authorList>
    </citation>
    <scope>NUCLEOTIDE SEQUENCE [LARGE SCALE GENOMIC DNA]</scope>
    <source>
        <strain evidence="2 3">ATCC 51831</strain>
    </source>
</reference>
<dbReference type="CDD" id="cd09279">
    <property type="entry name" value="RNase_HI_like"/>
    <property type="match status" value="1"/>
</dbReference>
<dbReference type="PANTHER" id="PTHR47723:SF19">
    <property type="entry name" value="POLYNUCLEOTIDYL TRANSFERASE, RIBONUCLEASE H-LIKE SUPERFAMILY PROTEIN"/>
    <property type="match status" value="1"/>
</dbReference>
<dbReference type="Pfam" id="PF13456">
    <property type="entry name" value="RVT_3"/>
    <property type="match status" value="1"/>
</dbReference>
<dbReference type="InterPro" id="IPR002156">
    <property type="entry name" value="RNaseH_domain"/>
</dbReference>